<evidence type="ECO:0000256" key="3">
    <source>
        <dbReference type="ARBA" id="ARBA00022946"/>
    </source>
</evidence>
<evidence type="ECO:0000256" key="1">
    <source>
        <dbReference type="ARBA" id="ARBA00007692"/>
    </source>
</evidence>
<keyword evidence="2" id="KW-0804">Transcription</keyword>
<dbReference type="Gene3D" id="1.25.70.10">
    <property type="entry name" value="Transcription termination factor 3, mitochondrial"/>
    <property type="match status" value="1"/>
</dbReference>
<organism evidence="4 5">
    <name type="scientific">Thlaspi arvense</name>
    <name type="common">Field penny-cress</name>
    <dbReference type="NCBI Taxonomy" id="13288"/>
    <lineage>
        <taxon>Eukaryota</taxon>
        <taxon>Viridiplantae</taxon>
        <taxon>Streptophyta</taxon>
        <taxon>Embryophyta</taxon>
        <taxon>Tracheophyta</taxon>
        <taxon>Spermatophyta</taxon>
        <taxon>Magnoliopsida</taxon>
        <taxon>eudicotyledons</taxon>
        <taxon>Gunneridae</taxon>
        <taxon>Pentapetalae</taxon>
        <taxon>rosids</taxon>
        <taxon>malvids</taxon>
        <taxon>Brassicales</taxon>
        <taxon>Brassicaceae</taxon>
        <taxon>Thlaspideae</taxon>
        <taxon>Thlaspi</taxon>
    </lineage>
</organism>
<keyword evidence="2" id="KW-0805">Transcription regulation</keyword>
<comment type="similarity">
    <text evidence="1">Belongs to the mTERF family.</text>
</comment>
<dbReference type="PANTHER" id="PTHR13068">
    <property type="entry name" value="CGI-12 PROTEIN-RELATED"/>
    <property type="match status" value="1"/>
</dbReference>
<dbReference type="AlphaFoldDB" id="A0AAU9RPW1"/>
<gene>
    <name evidence="4" type="ORF">TAV2_LOCUS7024</name>
</gene>
<dbReference type="GO" id="GO:0005737">
    <property type="term" value="C:cytoplasm"/>
    <property type="evidence" value="ECO:0007669"/>
    <property type="project" value="UniProtKB-ARBA"/>
</dbReference>
<dbReference type="GO" id="GO:0003676">
    <property type="term" value="F:nucleic acid binding"/>
    <property type="evidence" value="ECO:0007669"/>
    <property type="project" value="InterPro"/>
</dbReference>
<proteinExistence type="inferred from homology"/>
<dbReference type="GO" id="GO:0006353">
    <property type="term" value="P:DNA-templated transcription termination"/>
    <property type="evidence" value="ECO:0007669"/>
    <property type="project" value="UniProtKB-KW"/>
</dbReference>
<keyword evidence="5" id="KW-1185">Reference proteome</keyword>
<keyword evidence="3" id="KW-0809">Transit peptide</keyword>
<protein>
    <recommendedName>
        <fullName evidence="6">Mitochondrial transcription termination factor family protein</fullName>
    </recommendedName>
</protein>
<evidence type="ECO:0000313" key="5">
    <source>
        <dbReference type="Proteomes" id="UP000836841"/>
    </source>
</evidence>
<name>A0AAU9RPW1_THLAR</name>
<sequence length="305" mass="34611">MFSLILHGKKSIELQKWRNSRILVKLFQNASSDFSSSSSSVIAHVSPPQDLLKGKTFTVSYLVDSLGFTTKLAESISRKVISEGKGNPDSVLSLLKSFREKFEESLKKVVEMGFDPTTSRFVDALRTVYALKEETIEEKVNVYREIGLSVGDVWEMFKKFPVSLTFSEKKITQKFETLKKCGLVEDEICSVFKRYPPCIGLSAENVKNKTEFLVKKMNWPVKSLISNPAVLGLSMEKRTVPRCNVIKALMSKGLLGEEGSELPRMQSVLVCTDEDFLKRYVRNLDDDQLVAELMSILNWRAEKNR</sequence>
<reference evidence="4 5" key="1">
    <citation type="submission" date="2022-03" db="EMBL/GenBank/DDBJ databases">
        <authorList>
            <person name="Nunn A."/>
            <person name="Chopra R."/>
            <person name="Nunn A."/>
            <person name="Contreras Garrido A."/>
        </authorList>
    </citation>
    <scope>NUCLEOTIDE SEQUENCE [LARGE SCALE GENOMIC DNA]</scope>
</reference>
<accession>A0AAU9RPW1</accession>
<dbReference type="InterPro" id="IPR003690">
    <property type="entry name" value="MTERF"/>
</dbReference>
<evidence type="ECO:0000313" key="4">
    <source>
        <dbReference type="EMBL" id="CAH2048029.1"/>
    </source>
</evidence>
<dbReference type="PANTHER" id="PTHR13068:SF150">
    <property type="entry name" value="MITOCHONDRIAL TRANSCRIPTION TERMINATION FACTOR FAMILY PROTEIN"/>
    <property type="match status" value="1"/>
</dbReference>
<evidence type="ECO:0008006" key="6">
    <source>
        <dbReference type="Google" id="ProtNLM"/>
    </source>
</evidence>
<evidence type="ECO:0000256" key="2">
    <source>
        <dbReference type="ARBA" id="ARBA00022472"/>
    </source>
</evidence>
<dbReference type="SMART" id="SM00733">
    <property type="entry name" value="Mterf"/>
    <property type="match status" value="4"/>
</dbReference>
<dbReference type="EMBL" id="OU466858">
    <property type="protein sequence ID" value="CAH2048029.1"/>
    <property type="molecule type" value="Genomic_DNA"/>
</dbReference>
<dbReference type="Pfam" id="PF02536">
    <property type="entry name" value="mTERF"/>
    <property type="match status" value="1"/>
</dbReference>
<dbReference type="Proteomes" id="UP000836841">
    <property type="component" value="Chromosome 2"/>
</dbReference>
<keyword evidence="2" id="KW-0806">Transcription termination</keyword>
<dbReference type="InterPro" id="IPR038538">
    <property type="entry name" value="MTERF_sf"/>
</dbReference>